<reference evidence="2 3" key="1">
    <citation type="submission" date="2016-09" db="EMBL/GenBank/DDBJ databases">
        <title>Draft genome sequence of the soil isolate, Lysinibacillus fusiformis M5, a potential hypoxanthine producer.</title>
        <authorList>
            <person name="Gallegos-Monterrosa R."/>
            <person name="Maroti G."/>
            <person name="Balint B."/>
            <person name="Kovacs A.T."/>
        </authorList>
    </citation>
    <scope>NUCLEOTIDE SEQUENCE [LARGE SCALE GENOMIC DNA]</scope>
    <source>
        <strain evidence="2 3">M5</strain>
    </source>
</reference>
<dbReference type="EMBL" id="MECQ01000001">
    <property type="protein sequence ID" value="ODV56329.1"/>
    <property type="molecule type" value="Genomic_DNA"/>
</dbReference>
<dbReference type="OrthoDB" id="337432at2"/>
<dbReference type="Pfam" id="PF20247">
    <property type="entry name" value="DUF6602"/>
    <property type="match status" value="1"/>
</dbReference>
<protein>
    <recommendedName>
        <fullName evidence="1">DUF6602 domain-containing protein</fullName>
    </recommendedName>
</protein>
<dbReference type="RefSeq" id="WP_069481325.1">
    <property type="nucleotide sequence ID" value="NZ_KV766182.1"/>
</dbReference>
<evidence type="ECO:0000313" key="3">
    <source>
        <dbReference type="Proteomes" id="UP000094784"/>
    </source>
</evidence>
<sequence length="375" mass="42794">MDVKTIFRNISKQLISDFDISAQINHSGIKGTYREDTLKKFLLNGRIPKRFSIGSGEIIGPNHDVSKQCDLIFYDGDNCPVLMFGDSFHVYPAESVFGIIEIKSSLGKKELTDALANVAAFKSMVPFDSNATRPFGIIFAYSLSSNSLDSLEKNLKEYESKNVTDLWPNMVVVLNEGIIYHKNRFNNVFKSEEFNDLSYLISIKFKEDTLLEFYLSLFDLLSSKINAPLNLRKYKELPTKLGSYYVTDHDRFVDSENGLVLSIKECFIEKIYTYCKAIGKRLYSEILLLELGGLPENTNIEDFNHQIYYYDPDNLPGLHEVENPIVMLEKGCVTSEKLKVPSHTITINGERFTFPMAYLSEEDFEVQIGKCINDL</sequence>
<dbReference type="AlphaFoldDB" id="A0A1E4R7A7"/>
<dbReference type="CDD" id="cd21173">
    <property type="entry name" value="NucC-like"/>
    <property type="match status" value="1"/>
</dbReference>
<evidence type="ECO:0000259" key="1">
    <source>
        <dbReference type="Pfam" id="PF20247"/>
    </source>
</evidence>
<accession>A0A1E4R7A7</accession>
<proteinExistence type="predicted"/>
<dbReference type="Proteomes" id="UP000094784">
    <property type="component" value="Unassembled WGS sequence"/>
</dbReference>
<gene>
    <name evidence="2" type="ORF">BG258_10660</name>
</gene>
<evidence type="ECO:0000313" key="2">
    <source>
        <dbReference type="EMBL" id="ODV56329.1"/>
    </source>
</evidence>
<organism evidence="2 3">
    <name type="scientific">Lysinibacillus fusiformis</name>
    <dbReference type="NCBI Taxonomy" id="28031"/>
    <lineage>
        <taxon>Bacteria</taxon>
        <taxon>Bacillati</taxon>
        <taxon>Bacillota</taxon>
        <taxon>Bacilli</taxon>
        <taxon>Bacillales</taxon>
        <taxon>Bacillaceae</taxon>
        <taxon>Lysinibacillus</taxon>
    </lineage>
</organism>
<dbReference type="InterPro" id="IPR046537">
    <property type="entry name" value="DUF6602"/>
</dbReference>
<feature type="domain" description="DUF6602" evidence="1">
    <location>
        <begin position="20"/>
        <end position="124"/>
    </location>
</feature>
<name>A0A1E4R7A7_9BACI</name>
<comment type="caution">
    <text evidence="2">The sequence shown here is derived from an EMBL/GenBank/DDBJ whole genome shotgun (WGS) entry which is preliminary data.</text>
</comment>